<reference evidence="2 3" key="1">
    <citation type="submission" date="2020-07" db="EMBL/GenBank/DDBJ databases">
        <title>Stappia sp., F7233, whole genome shotgun sequencing project.</title>
        <authorList>
            <person name="Jiang S."/>
            <person name="Liu Z.W."/>
            <person name="Du Z.J."/>
        </authorList>
    </citation>
    <scope>NUCLEOTIDE SEQUENCE [LARGE SCALE GENOMIC DNA]</scope>
    <source>
        <strain evidence="2 3">F7233</strain>
    </source>
</reference>
<dbReference type="AlphaFoldDB" id="A0A839AHR3"/>
<dbReference type="InterPro" id="IPR010093">
    <property type="entry name" value="SinI_DNA-bd"/>
</dbReference>
<proteinExistence type="predicted"/>
<evidence type="ECO:0000313" key="3">
    <source>
        <dbReference type="Proteomes" id="UP000541109"/>
    </source>
</evidence>
<sequence length="154" mass="16631">MAKTLKKLDEDVLEHRLPTPEEVESAAQAASALANSLDSNGALVVRGTRGNDLHIAPAIGRLMIDLLSEVASGNMVTLVPTGADLTTAEAASMLNVSRPFLTKLLKRGDIKHFRVGSHRRIRFDDLMAYKARRDAKQEDALAELAVLGQEMDAG</sequence>
<dbReference type="GO" id="GO:0003677">
    <property type="term" value="F:DNA binding"/>
    <property type="evidence" value="ECO:0007669"/>
    <property type="project" value="UniProtKB-KW"/>
</dbReference>
<dbReference type="InterPro" id="IPR041657">
    <property type="entry name" value="HTH_17"/>
</dbReference>
<accession>A0A839AHR3</accession>
<dbReference type="EMBL" id="JACFXV010000063">
    <property type="protein sequence ID" value="MBA5778474.1"/>
    <property type="molecule type" value="Genomic_DNA"/>
</dbReference>
<dbReference type="Proteomes" id="UP000541109">
    <property type="component" value="Unassembled WGS sequence"/>
</dbReference>
<keyword evidence="3" id="KW-1185">Reference proteome</keyword>
<dbReference type="RefSeq" id="WP_182166769.1">
    <property type="nucleotide sequence ID" value="NZ_JACFXV010000063.1"/>
</dbReference>
<protein>
    <submittedName>
        <fullName evidence="2">Excisionase family DNA-binding protein</fullName>
    </submittedName>
</protein>
<keyword evidence="2" id="KW-0238">DNA-binding</keyword>
<dbReference type="SUPFAM" id="SSF46955">
    <property type="entry name" value="Putative DNA-binding domain"/>
    <property type="match status" value="1"/>
</dbReference>
<dbReference type="Pfam" id="PF12728">
    <property type="entry name" value="HTH_17"/>
    <property type="match status" value="1"/>
</dbReference>
<organism evidence="2 3">
    <name type="scientific">Stappia albiluteola</name>
    <dbReference type="NCBI Taxonomy" id="2758565"/>
    <lineage>
        <taxon>Bacteria</taxon>
        <taxon>Pseudomonadati</taxon>
        <taxon>Pseudomonadota</taxon>
        <taxon>Alphaproteobacteria</taxon>
        <taxon>Hyphomicrobiales</taxon>
        <taxon>Stappiaceae</taxon>
        <taxon>Stappia</taxon>
    </lineage>
</organism>
<evidence type="ECO:0000313" key="2">
    <source>
        <dbReference type="EMBL" id="MBA5778474.1"/>
    </source>
</evidence>
<dbReference type="InterPro" id="IPR009061">
    <property type="entry name" value="DNA-bd_dom_put_sf"/>
</dbReference>
<name>A0A839AHR3_9HYPH</name>
<dbReference type="NCBIfam" id="TIGR01764">
    <property type="entry name" value="excise"/>
    <property type="match status" value="1"/>
</dbReference>
<feature type="domain" description="Helix-turn-helix" evidence="1">
    <location>
        <begin position="85"/>
        <end position="133"/>
    </location>
</feature>
<gene>
    <name evidence="2" type="ORF">H2509_15190</name>
</gene>
<comment type="caution">
    <text evidence="2">The sequence shown here is derived from an EMBL/GenBank/DDBJ whole genome shotgun (WGS) entry which is preliminary data.</text>
</comment>
<evidence type="ECO:0000259" key="1">
    <source>
        <dbReference type="Pfam" id="PF12728"/>
    </source>
</evidence>